<organism evidence="1 2">
    <name type="scientific">Agrococcus casei LMG 22410</name>
    <dbReference type="NCBI Taxonomy" id="1255656"/>
    <lineage>
        <taxon>Bacteria</taxon>
        <taxon>Bacillati</taxon>
        <taxon>Actinomycetota</taxon>
        <taxon>Actinomycetes</taxon>
        <taxon>Micrococcales</taxon>
        <taxon>Microbacteriaceae</taxon>
        <taxon>Agrococcus</taxon>
    </lineage>
</organism>
<proteinExistence type="predicted"/>
<name>A0A1R4EX97_9MICO</name>
<keyword evidence="2" id="KW-1185">Reference proteome</keyword>
<sequence length="62" mass="6345">MEGVSLGLKGGATLLTGLVSVSLTSGSIPVDEQELSSTRVSQSPCFEQVAAVIFNYPSDVTA</sequence>
<evidence type="ECO:0000313" key="1">
    <source>
        <dbReference type="EMBL" id="SJM48280.1"/>
    </source>
</evidence>
<accession>A0A1R4EX97</accession>
<dbReference type="AlphaFoldDB" id="A0A1R4EX97"/>
<reference evidence="1 2" key="1">
    <citation type="submission" date="2017-02" db="EMBL/GenBank/DDBJ databases">
        <authorList>
            <person name="Peterson S.W."/>
        </authorList>
    </citation>
    <scope>NUCLEOTIDE SEQUENCE [LARGE SCALE GENOMIC DNA]</scope>
    <source>
        <strain evidence="1 2">LMG 22410</strain>
    </source>
</reference>
<dbReference type="EMBL" id="FUHU01000007">
    <property type="protein sequence ID" value="SJM48280.1"/>
    <property type="molecule type" value="Genomic_DNA"/>
</dbReference>
<dbReference type="Proteomes" id="UP000195787">
    <property type="component" value="Unassembled WGS sequence"/>
</dbReference>
<evidence type="ECO:0000313" key="2">
    <source>
        <dbReference type="Proteomes" id="UP000195787"/>
    </source>
</evidence>
<protein>
    <submittedName>
        <fullName evidence="1">Uncharacterized protein</fullName>
    </submittedName>
</protein>
<gene>
    <name evidence="1" type="ORF">CZ674_01430</name>
</gene>